<comment type="caution">
    <text evidence="17">The sequence shown here is derived from an EMBL/GenBank/DDBJ whole genome shotgun (WGS) entry which is preliminary data.</text>
</comment>
<dbReference type="SUPFAM" id="SSF57667">
    <property type="entry name" value="beta-beta-alpha zinc fingers"/>
    <property type="match status" value="3"/>
</dbReference>
<evidence type="ECO:0000256" key="2">
    <source>
        <dbReference type="ARBA" id="ARBA00004123"/>
    </source>
</evidence>
<evidence type="ECO:0000256" key="6">
    <source>
        <dbReference type="ARBA" id="ARBA00022737"/>
    </source>
</evidence>
<feature type="domain" description="C2H2-type" evidence="16">
    <location>
        <begin position="752"/>
        <end position="779"/>
    </location>
</feature>
<keyword evidence="9" id="KW-0805">Transcription regulation</keyword>
<evidence type="ECO:0000256" key="15">
    <source>
        <dbReference type="SAM" id="MobiDB-lite"/>
    </source>
</evidence>
<feature type="region of interest" description="Disordered" evidence="15">
    <location>
        <begin position="457"/>
        <end position="485"/>
    </location>
</feature>
<dbReference type="FunFam" id="3.30.160.60:FF:000964">
    <property type="entry name" value="zinc finger protein 507"/>
    <property type="match status" value="1"/>
</dbReference>
<evidence type="ECO:0000313" key="17">
    <source>
        <dbReference type="EMBL" id="NXX47208.1"/>
    </source>
</evidence>
<dbReference type="SMART" id="SM00355">
    <property type="entry name" value="ZnF_C2H2"/>
    <property type="match status" value="9"/>
</dbReference>
<keyword evidence="5" id="KW-0479">Metal-binding</keyword>
<feature type="compositionally biased region" description="Polar residues" evidence="15">
    <location>
        <begin position="214"/>
        <end position="228"/>
    </location>
</feature>
<organism evidence="17 18">
    <name type="scientific">Tricholaema leucomelas</name>
    <name type="common">pied barbet</name>
    <dbReference type="NCBI Taxonomy" id="240729"/>
    <lineage>
        <taxon>Eukaryota</taxon>
        <taxon>Metazoa</taxon>
        <taxon>Chordata</taxon>
        <taxon>Craniata</taxon>
        <taxon>Vertebrata</taxon>
        <taxon>Euteleostomi</taxon>
        <taxon>Archelosauria</taxon>
        <taxon>Archosauria</taxon>
        <taxon>Dinosauria</taxon>
        <taxon>Saurischia</taxon>
        <taxon>Theropoda</taxon>
        <taxon>Coelurosauria</taxon>
        <taxon>Aves</taxon>
        <taxon>Neognathae</taxon>
        <taxon>Neoaves</taxon>
        <taxon>Telluraves</taxon>
        <taxon>Coraciimorphae</taxon>
        <taxon>Piciformes</taxon>
        <taxon>Lybiidae</taxon>
        <taxon>Tricholaema lacrymosa</taxon>
    </lineage>
</organism>
<keyword evidence="7 14" id="KW-0863">Zinc-finger</keyword>
<dbReference type="FunFam" id="3.30.160.60:FF:000719">
    <property type="entry name" value="Zinc finger protein 507"/>
    <property type="match status" value="1"/>
</dbReference>
<keyword evidence="18" id="KW-1185">Reference proteome</keyword>
<evidence type="ECO:0000256" key="10">
    <source>
        <dbReference type="ARBA" id="ARBA00023125"/>
    </source>
</evidence>
<dbReference type="PANTHER" id="PTHR24403">
    <property type="entry name" value="ZINC FINGER PROTEIN"/>
    <property type="match status" value="1"/>
</dbReference>
<keyword evidence="4" id="KW-0597">Phosphoprotein</keyword>
<sequence length="946" mass="106343">MEEGSSVAVLMPNIGEQEAVLISETVIGPTLQSSEDQRKCKTDPLIHVIQKLSKIVESEKSQRCLLIGKKRSHPNASTQSFDTDICEIPAKTIELSVIATKKTEELQDYFVTECLPQSKKKVMCYQCSLCKFLSPSLLTLQEHIKQHGQKNEVILMCSECHFASKSQEELESHFQNYHENGGKNGIQTKVQQCVNVASSFLQGPLEGSVKSRTDQTGNLECKDTTQSTHTPEMGRRKWYTYEQYGMYRCLICRYTCGQQRMLKTHAWKHAGEVDCSYPIFEEENETTNLSETVVTHTPQSVDTVVLSLENSELDIHSEHSLQLQICNSEQLSCKSPVGTNIKEEELLNQSAVHSPTTEVLEETVSDTEQDNMITDSLLSSAQKIINCSPNEKGHVNVIVERLPGAEESVLQKPFLMNTDIETEKKLISEESNAALEEHEEVYHSNEIQEVVIGWNNKEKKDNESSSSKNVTADENVPPARRRTNSESLRLHSLAAEALVTMPIRAAELTRSSFKTLTGEDAMDGGAGQGEANGPCMAHSKVVSSLKNPTEELSSLDQSECTIVEIEKERSELSEAPIKMGISMSLLTVIEKLKERTDQNASDDDILKELQDNAQCQNANDANISGGNLVEYIPNADRPYRCRLCHYSSGNKGYIKQHLRVHRQRQPYQCPICEHIADNSKDLESHMINHCKTRMYQCKQCEESFHYKSQLRNHEREQHSLPDTVSTATSNKLIVSNEAEEREGNKSSVQKLYRCDVCDYTSTTYVGVRNHRRIHNSDKPYRCSLCGYVCSHPPSLKSHMWKHASDQNYNYEQVNKAINDAISQSSRFQGQLPDKTLLEGTEESTVPILGRSDNLVSFTESINQTTNEISGSDENAKPNLMNTSCSLEKNSTLPHLGTEYCVLLFCCCICGFESTNKENLLDHMKEHEGEIINIILNKDHSATQSTN</sequence>
<evidence type="ECO:0000256" key="13">
    <source>
        <dbReference type="ARBA" id="ARBA00068660"/>
    </source>
</evidence>
<comment type="function">
    <text evidence="1">May be involved in transcriptional regulation.</text>
</comment>
<evidence type="ECO:0000256" key="1">
    <source>
        <dbReference type="ARBA" id="ARBA00003767"/>
    </source>
</evidence>
<feature type="domain" description="C2H2-type" evidence="16">
    <location>
        <begin position="780"/>
        <end position="807"/>
    </location>
</feature>
<evidence type="ECO:0000256" key="12">
    <source>
        <dbReference type="ARBA" id="ARBA00023242"/>
    </source>
</evidence>
<feature type="domain" description="C2H2-type" evidence="16">
    <location>
        <begin position="695"/>
        <end position="723"/>
    </location>
</feature>
<dbReference type="EMBL" id="WAAF01014513">
    <property type="protein sequence ID" value="NXX47208.1"/>
    <property type="molecule type" value="Genomic_DNA"/>
</dbReference>
<feature type="domain" description="C2H2-type" evidence="16">
    <location>
        <begin position="904"/>
        <end position="931"/>
    </location>
</feature>
<dbReference type="InterPro" id="IPR050688">
    <property type="entry name" value="Zinc_finger/UBP_domain"/>
</dbReference>
<dbReference type="FunFam" id="3.30.160.60:FF:000884">
    <property type="entry name" value="Zinc finger protein 507"/>
    <property type="match status" value="1"/>
</dbReference>
<feature type="domain" description="C2H2-type" evidence="16">
    <location>
        <begin position="639"/>
        <end position="666"/>
    </location>
</feature>
<protein>
    <recommendedName>
        <fullName evidence="13">Zinc finger protein 507</fullName>
    </recommendedName>
</protein>
<keyword evidence="10" id="KW-0238">DNA-binding</keyword>
<evidence type="ECO:0000256" key="5">
    <source>
        <dbReference type="ARBA" id="ARBA00022723"/>
    </source>
</evidence>
<dbReference type="PROSITE" id="PS00028">
    <property type="entry name" value="ZINC_FINGER_C2H2_1"/>
    <property type="match status" value="3"/>
</dbReference>
<dbReference type="Proteomes" id="UP000627253">
    <property type="component" value="Unassembled WGS sequence"/>
</dbReference>
<dbReference type="Pfam" id="PF00096">
    <property type="entry name" value="zf-C2H2"/>
    <property type="match status" value="1"/>
</dbReference>
<dbReference type="InterPro" id="IPR013087">
    <property type="entry name" value="Znf_C2H2_type"/>
</dbReference>
<dbReference type="GO" id="GO:0045944">
    <property type="term" value="P:positive regulation of transcription by RNA polymerase II"/>
    <property type="evidence" value="ECO:0007669"/>
    <property type="project" value="TreeGrafter"/>
</dbReference>
<comment type="similarity">
    <text evidence="3">Belongs to the krueppel C2H2-type zinc-finger protein family.</text>
</comment>
<dbReference type="PANTHER" id="PTHR24403:SF74">
    <property type="entry name" value="ZINC FINGER PROTEIN 507"/>
    <property type="match status" value="1"/>
</dbReference>
<evidence type="ECO:0000313" key="18">
    <source>
        <dbReference type="Proteomes" id="UP000627253"/>
    </source>
</evidence>
<dbReference type="AlphaFoldDB" id="A0A852J912"/>
<keyword evidence="6" id="KW-0677">Repeat</keyword>
<evidence type="ECO:0000256" key="4">
    <source>
        <dbReference type="ARBA" id="ARBA00022553"/>
    </source>
</evidence>
<accession>A0A852J912</accession>
<feature type="non-terminal residue" evidence="17">
    <location>
        <position position="1"/>
    </location>
</feature>
<dbReference type="GO" id="GO:0003677">
    <property type="term" value="F:DNA binding"/>
    <property type="evidence" value="ECO:0007669"/>
    <property type="project" value="UniProtKB-KW"/>
</dbReference>
<evidence type="ECO:0000256" key="11">
    <source>
        <dbReference type="ARBA" id="ARBA00023163"/>
    </source>
</evidence>
<evidence type="ECO:0000256" key="7">
    <source>
        <dbReference type="ARBA" id="ARBA00022771"/>
    </source>
</evidence>
<comment type="subcellular location">
    <subcellularLocation>
        <location evidence="2">Nucleus</location>
    </subcellularLocation>
</comment>
<evidence type="ECO:0000256" key="8">
    <source>
        <dbReference type="ARBA" id="ARBA00022833"/>
    </source>
</evidence>
<keyword evidence="12" id="KW-0539">Nucleus</keyword>
<evidence type="ECO:0000259" key="16">
    <source>
        <dbReference type="PROSITE" id="PS50157"/>
    </source>
</evidence>
<gene>
    <name evidence="17" type="primary">Znf507</name>
    <name evidence="17" type="ORF">TRILEU_R07389</name>
</gene>
<dbReference type="GO" id="GO:0008270">
    <property type="term" value="F:zinc ion binding"/>
    <property type="evidence" value="ECO:0007669"/>
    <property type="project" value="UniProtKB-KW"/>
</dbReference>
<feature type="non-terminal residue" evidence="17">
    <location>
        <position position="946"/>
    </location>
</feature>
<name>A0A852J912_9PICI</name>
<proteinExistence type="inferred from homology"/>
<evidence type="ECO:0000256" key="14">
    <source>
        <dbReference type="PROSITE-ProRule" id="PRU00042"/>
    </source>
</evidence>
<keyword evidence="11" id="KW-0804">Transcription</keyword>
<evidence type="ECO:0000256" key="9">
    <source>
        <dbReference type="ARBA" id="ARBA00023015"/>
    </source>
</evidence>
<evidence type="ECO:0000256" key="3">
    <source>
        <dbReference type="ARBA" id="ARBA00006991"/>
    </source>
</evidence>
<dbReference type="InterPro" id="IPR036236">
    <property type="entry name" value="Znf_C2H2_sf"/>
</dbReference>
<dbReference type="OrthoDB" id="10066771at2759"/>
<reference evidence="17" key="1">
    <citation type="submission" date="2020-02" db="EMBL/GenBank/DDBJ databases">
        <title>Bird 10,000 Genomes (B10K) Project - Family phase.</title>
        <authorList>
            <person name="Zhang G."/>
        </authorList>
    </citation>
    <scope>NUCLEOTIDE SEQUENCE</scope>
    <source>
        <strain evidence="17">B10K-DU-002-37</strain>
        <tissue evidence="17">Muscle</tissue>
    </source>
</reference>
<dbReference type="Gene3D" id="3.30.160.60">
    <property type="entry name" value="Classic Zinc Finger"/>
    <property type="match status" value="3"/>
</dbReference>
<feature type="region of interest" description="Disordered" evidence="15">
    <location>
        <begin position="207"/>
        <end position="228"/>
    </location>
</feature>
<dbReference type="GO" id="GO:0005634">
    <property type="term" value="C:nucleus"/>
    <property type="evidence" value="ECO:0007669"/>
    <property type="project" value="UniProtKB-SubCell"/>
</dbReference>
<dbReference type="PROSITE" id="PS50157">
    <property type="entry name" value="ZINC_FINGER_C2H2_2"/>
    <property type="match status" value="5"/>
</dbReference>
<keyword evidence="8" id="KW-0862">Zinc</keyword>